<protein>
    <submittedName>
        <fullName evidence="2">HNH endonuclease</fullName>
    </submittedName>
</protein>
<dbReference type="EMBL" id="FUXX01000033">
    <property type="protein sequence ID" value="SKA66034.1"/>
    <property type="molecule type" value="Genomic_DNA"/>
</dbReference>
<dbReference type="GO" id="GO:0004519">
    <property type="term" value="F:endonuclease activity"/>
    <property type="evidence" value="ECO:0007669"/>
    <property type="project" value="UniProtKB-KW"/>
</dbReference>
<accession>A0A1T4VM42</accession>
<dbReference type="InterPro" id="IPR003615">
    <property type="entry name" value="HNH_nuc"/>
</dbReference>
<name>A0A1T4VM42_9GAMM</name>
<reference evidence="3" key="1">
    <citation type="submission" date="2017-02" db="EMBL/GenBank/DDBJ databases">
        <authorList>
            <person name="Varghese N."/>
            <person name="Submissions S."/>
        </authorList>
    </citation>
    <scope>NUCLEOTIDE SEQUENCE [LARGE SCALE GENOMIC DNA]</scope>
    <source>
        <strain evidence="3">DSM 3072</strain>
    </source>
</reference>
<dbReference type="Pfam" id="PF13391">
    <property type="entry name" value="HNH_2"/>
    <property type="match status" value="1"/>
</dbReference>
<organism evidence="2 3">
    <name type="scientific">Succinivibrio dextrinosolvens DSM 3072</name>
    <dbReference type="NCBI Taxonomy" id="1123324"/>
    <lineage>
        <taxon>Bacteria</taxon>
        <taxon>Pseudomonadati</taxon>
        <taxon>Pseudomonadota</taxon>
        <taxon>Gammaproteobacteria</taxon>
        <taxon>Aeromonadales</taxon>
        <taxon>Succinivibrionaceae</taxon>
        <taxon>Succinivibrio</taxon>
    </lineage>
</organism>
<evidence type="ECO:0000313" key="3">
    <source>
        <dbReference type="Proteomes" id="UP000242432"/>
    </source>
</evidence>
<keyword evidence="2" id="KW-0255">Endonuclease</keyword>
<dbReference type="STRING" id="83771.SAMN02910357_02180"/>
<feature type="domain" description="HNH nuclease" evidence="1">
    <location>
        <begin position="215"/>
        <end position="263"/>
    </location>
</feature>
<dbReference type="Proteomes" id="UP000242432">
    <property type="component" value="Unassembled WGS sequence"/>
</dbReference>
<keyword evidence="3" id="KW-1185">Reference proteome</keyword>
<sequence length="341" mass="39948">MQNDKSILVCKVPYNWYQVIKANFISNGSSYSNCWYTKMEEFNHDSDDNVTPAPGSMMLFVVEKDDRQYIVGGGYFFTHIELSADDCWYRYGVRAGYLSYDSFINRLKECHGSTTEKLSCYIATASFIFVRSQMVQIPEEFMFNLTNKRHFILDLDTPLGKYLYKVSNDRRLSIADFSASDHTWPGIYYKAVINKSYDRTSQYKTTLLSIYNRRCAVTGCSMVPALEVAHIKTMYDERYVDYDNGIILRADIHSLFSKGLMTFCYKGRNKIVVKLSNKMILENAPYSEFDGVELKLPEDRKFWPNKEYLQWHNTIRFENWLKYGEFSLIDSVPMHPKRDLV</sequence>
<dbReference type="AlphaFoldDB" id="A0A1T4VM42"/>
<evidence type="ECO:0000313" key="2">
    <source>
        <dbReference type="EMBL" id="SKA66034.1"/>
    </source>
</evidence>
<evidence type="ECO:0000259" key="1">
    <source>
        <dbReference type="Pfam" id="PF13391"/>
    </source>
</evidence>
<keyword evidence="2" id="KW-0540">Nuclease</keyword>
<gene>
    <name evidence="2" type="ORF">SAMN02745213_01746</name>
</gene>
<proteinExistence type="predicted"/>
<keyword evidence="2" id="KW-0378">Hydrolase</keyword>
<dbReference type="RefSeq" id="WP_078929126.1">
    <property type="nucleotide sequence ID" value="NZ_FUXX01000033.1"/>
</dbReference>